<proteinExistence type="predicted"/>
<sequence>YLQAQPVIRCFCKKFVISIANFLLQIRYDLHQAVSLTSDHQSTFHHMRFFMTELVCSLIDDNHVNAQFDKVVLSMCNNMQ</sequence>
<dbReference type="AlphaFoldDB" id="A0A5K3FZS6"/>
<dbReference type="WBParaSite" id="MCU_013809-RA">
    <property type="protein sequence ID" value="MCU_013809-RA"/>
    <property type="gene ID" value="MCU_013809"/>
</dbReference>
<accession>A0A5K3FZS6</accession>
<reference evidence="1" key="1">
    <citation type="submission" date="2019-11" db="UniProtKB">
        <authorList>
            <consortium name="WormBaseParasite"/>
        </authorList>
    </citation>
    <scope>IDENTIFICATION</scope>
</reference>
<protein>
    <submittedName>
        <fullName evidence="1">CRM1_C domain-containing protein</fullName>
    </submittedName>
</protein>
<evidence type="ECO:0000313" key="1">
    <source>
        <dbReference type="WBParaSite" id="MCU_013809-RA"/>
    </source>
</evidence>
<organism evidence="1">
    <name type="scientific">Mesocestoides corti</name>
    <name type="common">Flatworm</name>
    <dbReference type="NCBI Taxonomy" id="53468"/>
    <lineage>
        <taxon>Eukaryota</taxon>
        <taxon>Metazoa</taxon>
        <taxon>Spiralia</taxon>
        <taxon>Lophotrochozoa</taxon>
        <taxon>Platyhelminthes</taxon>
        <taxon>Cestoda</taxon>
        <taxon>Eucestoda</taxon>
        <taxon>Cyclophyllidea</taxon>
        <taxon>Mesocestoididae</taxon>
        <taxon>Mesocestoides</taxon>
    </lineage>
</organism>
<name>A0A5K3FZS6_MESCO</name>